<dbReference type="EMBL" id="AJVK01032432">
    <property type="status" value="NOT_ANNOTATED_CDS"/>
    <property type="molecule type" value="Genomic_DNA"/>
</dbReference>
<dbReference type="InterPro" id="IPR012934">
    <property type="entry name" value="Znf_AD"/>
</dbReference>
<dbReference type="InterPro" id="IPR050888">
    <property type="entry name" value="ZnF_C2H2-type_TF"/>
</dbReference>
<dbReference type="PROSITE" id="PS51915">
    <property type="entry name" value="ZAD"/>
    <property type="match status" value="1"/>
</dbReference>
<keyword evidence="6" id="KW-0539">Nucleus</keyword>
<evidence type="ECO:0000256" key="1">
    <source>
        <dbReference type="ARBA" id="ARBA00004123"/>
    </source>
</evidence>
<evidence type="ECO:0000313" key="9">
    <source>
        <dbReference type="Proteomes" id="UP000092462"/>
    </source>
</evidence>
<reference evidence="8" key="1">
    <citation type="submission" date="2022-08" db="UniProtKB">
        <authorList>
            <consortium name="EnsemblMetazoa"/>
        </authorList>
    </citation>
    <scope>IDENTIFICATION</scope>
    <source>
        <strain evidence="8">Israel</strain>
    </source>
</reference>
<evidence type="ECO:0000256" key="6">
    <source>
        <dbReference type="ARBA" id="ARBA00023242"/>
    </source>
</evidence>
<dbReference type="Pfam" id="PF07776">
    <property type="entry name" value="zf-AD"/>
    <property type="match status" value="1"/>
</dbReference>
<dbReference type="GO" id="GO:0008270">
    <property type="term" value="F:zinc ion binding"/>
    <property type="evidence" value="ECO:0007669"/>
    <property type="project" value="UniProtKB-UniRule"/>
</dbReference>
<evidence type="ECO:0000256" key="4">
    <source>
        <dbReference type="ARBA" id="ARBA00022771"/>
    </source>
</evidence>
<evidence type="ECO:0000256" key="3">
    <source>
        <dbReference type="ARBA" id="ARBA00022737"/>
    </source>
</evidence>
<dbReference type="SUPFAM" id="SSF57667">
    <property type="entry name" value="beta-beta-alpha zinc fingers"/>
    <property type="match status" value="4"/>
</dbReference>
<dbReference type="PANTHER" id="PTHR24406">
    <property type="entry name" value="TRANSCRIPTIONAL REPRESSOR CTCFL-RELATED"/>
    <property type="match status" value="1"/>
</dbReference>
<dbReference type="Proteomes" id="UP000092462">
    <property type="component" value="Unassembled WGS sequence"/>
</dbReference>
<dbReference type="SMART" id="SM00868">
    <property type="entry name" value="zf-AD"/>
    <property type="match status" value="1"/>
</dbReference>
<feature type="region of interest" description="Disordered" evidence="7">
    <location>
        <begin position="513"/>
        <end position="537"/>
    </location>
</feature>
<keyword evidence="2" id="KW-0479">Metal-binding</keyword>
<evidence type="ECO:0000256" key="5">
    <source>
        <dbReference type="ARBA" id="ARBA00022833"/>
    </source>
</evidence>
<keyword evidence="3" id="KW-0677">Repeat</keyword>
<name>A0A1B0DE08_PHLPP</name>
<evidence type="ECO:0000313" key="8">
    <source>
        <dbReference type="EnsemblMetazoa" id="PPAI006131-PA"/>
    </source>
</evidence>
<dbReference type="PROSITE" id="PS50157">
    <property type="entry name" value="ZINC_FINGER_C2H2_2"/>
    <property type="match status" value="8"/>
</dbReference>
<proteinExistence type="predicted"/>
<feature type="compositionally biased region" description="Basic residues" evidence="7">
    <location>
        <begin position="158"/>
        <end position="175"/>
    </location>
</feature>
<sequence length="537" mass="62476">MDCLAIKEELTSSSIICRLCLVQNSNYYEVFGENHDRPEIADVLRSLLGISISPLDNWPKSICTGCVDKVFDFQTLQTRAKDNEMRLVEVFGEYQLLEKILSRTASPVAYPEFQDEVKVEAGDDSIKEEESDMASDCASLVNVQIKEESTQASEEPRKRGRPKKVLRKRGRKRKVPPPESEDEDGQTDDKEKPSEAEKESEEAIRQKKEERRLRDEKVDAEIHTFFKMECVLCQLHFPKFTDVQAHFRAAHKCRGYVVCCGKKLNRPMKLYEHMNDHINPTKHQCPICQKYYKTQGGLQVHKRLQHTPPEQRKFHCDKCPQSFAISSALTAHMISHMAPEEKSHVCETCGQTFALKTILVQHVRRVHENACVSVCEICAKVFRSKNIFDKHMAEHTDITRIRVPCNICGKMFKHRIAMQRHRYRHNTSGSLECPICQRVAPNRQALHEHVKYNHRDRKKFFPCNLCERVFKTRVSLKEHMASHTGQVLYQCLFCPKQFNSNANYFRHMKMSHPQDWEAEKEKRRVERASQSIESKSN</sequence>
<dbReference type="VEuPathDB" id="VectorBase:PPAI006131"/>
<dbReference type="Gene3D" id="3.30.160.60">
    <property type="entry name" value="Classic Zinc Finger"/>
    <property type="match status" value="5"/>
</dbReference>
<dbReference type="InterPro" id="IPR036236">
    <property type="entry name" value="Znf_C2H2_sf"/>
</dbReference>
<dbReference type="SMART" id="SM00355">
    <property type="entry name" value="ZnF_C2H2"/>
    <property type="match status" value="10"/>
</dbReference>
<comment type="subcellular location">
    <subcellularLocation>
        <location evidence="1">Nucleus</location>
    </subcellularLocation>
</comment>
<keyword evidence="5" id="KW-0862">Zinc</keyword>
<evidence type="ECO:0000256" key="2">
    <source>
        <dbReference type="ARBA" id="ARBA00022723"/>
    </source>
</evidence>
<organism evidence="8 9">
    <name type="scientific">Phlebotomus papatasi</name>
    <name type="common">Sandfly</name>
    <dbReference type="NCBI Taxonomy" id="29031"/>
    <lineage>
        <taxon>Eukaryota</taxon>
        <taxon>Metazoa</taxon>
        <taxon>Ecdysozoa</taxon>
        <taxon>Arthropoda</taxon>
        <taxon>Hexapoda</taxon>
        <taxon>Insecta</taxon>
        <taxon>Pterygota</taxon>
        <taxon>Neoptera</taxon>
        <taxon>Endopterygota</taxon>
        <taxon>Diptera</taxon>
        <taxon>Nematocera</taxon>
        <taxon>Psychodoidea</taxon>
        <taxon>Psychodidae</taxon>
        <taxon>Phlebotomus</taxon>
        <taxon>Phlebotomus</taxon>
    </lineage>
</organism>
<evidence type="ECO:0000256" key="7">
    <source>
        <dbReference type="SAM" id="MobiDB-lite"/>
    </source>
</evidence>
<dbReference type="Gene3D" id="3.40.1800.20">
    <property type="match status" value="1"/>
</dbReference>
<protein>
    <submittedName>
        <fullName evidence="8">Uncharacterized protein</fullName>
    </submittedName>
</protein>
<dbReference type="InterPro" id="IPR013087">
    <property type="entry name" value="Znf_C2H2_type"/>
</dbReference>
<accession>A0A1B0DE08</accession>
<dbReference type="Pfam" id="PF00096">
    <property type="entry name" value="zf-C2H2"/>
    <property type="match status" value="5"/>
</dbReference>
<feature type="compositionally biased region" description="Basic and acidic residues" evidence="7">
    <location>
        <begin position="187"/>
        <end position="215"/>
    </location>
</feature>
<dbReference type="EnsemblMetazoa" id="PPAI006131-RA">
    <property type="protein sequence ID" value="PPAI006131-PA"/>
    <property type="gene ID" value="PPAI006131"/>
</dbReference>
<keyword evidence="9" id="KW-1185">Reference proteome</keyword>
<dbReference type="VEuPathDB" id="VectorBase:PPAPM1_005889"/>
<feature type="region of interest" description="Disordered" evidence="7">
    <location>
        <begin position="146"/>
        <end position="215"/>
    </location>
</feature>
<dbReference type="AlphaFoldDB" id="A0A1B0DE08"/>
<feature type="compositionally biased region" description="Basic and acidic residues" evidence="7">
    <location>
        <begin position="513"/>
        <end position="527"/>
    </location>
</feature>
<keyword evidence="4" id="KW-0863">Zinc-finger</keyword>
<dbReference type="SUPFAM" id="SSF57716">
    <property type="entry name" value="Glucocorticoid receptor-like (DNA-binding domain)"/>
    <property type="match status" value="1"/>
</dbReference>
<dbReference type="GO" id="GO:0005634">
    <property type="term" value="C:nucleus"/>
    <property type="evidence" value="ECO:0007669"/>
    <property type="project" value="UniProtKB-SubCell"/>
</dbReference>
<feature type="compositionally biased region" description="Basic and acidic residues" evidence="7">
    <location>
        <begin position="146"/>
        <end position="157"/>
    </location>
</feature>
<dbReference type="PROSITE" id="PS00028">
    <property type="entry name" value="ZINC_FINGER_C2H2_1"/>
    <property type="match status" value="8"/>
</dbReference>